<reference evidence="2 3" key="1">
    <citation type="submission" date="2018-08" db="EMBL/GenBank/DDBJ databases">
        <title>Genomic investigation of the strawberry pathogen Phytophthora fragariae indicates pathogenicity is determined by transcriptional variation in three key races.</title>
        <authorList>
            <person name="Adams T.M."/>
            <person name="Armitage A.D."/>
            <person name="Sobczyk M.K."/>
            <person name="Bates H.J."/>
            <person name="Dunwell J.M."/>
            <person name="Nellist C.F."/>
            <person name="Harrison R.J."/>
        </authorList>
    </citation>
    <scope>NUCLEOTIDE SEQUENCE [LARGE SCALE GENOMIC DNA]</scope>
    <source>
        <strain evidence="2 3">A4</strain>
    </source>
</reference>
<evidence type="ECO:0000313" key="2">
    <source>
        <dbReference type="EMBL" id="KAE9283325.1"/>
    </source>
</evidence>
<feature type="region of interest" description="Disordered" evidence="1">
    <location>
        <begin position="1"/>
        <end position="51"/>
    </location>
</feature>
<sequence>MEGLAEHRMPAPAHSAPSTASTQEPTTPAHLPSPPATTPSSTTRKRKPQIRFSAEMDTVLLQEVLAHNPFEAGRGSKTAAWAQIADAVGVDARRCREHCGLLVAGFKSKIAASEKASGVVESHTEMDDLLANVAELAAEEEERKAEKTAEKEAKERDNERADGMRDEAMKGMKKRKTKGDILPALIEHVRERDEFNREIAIRTVANEENRLALERERLELEKKERAAFIQLLGS</sequence>
<comment type="caution">
    <text evidence="2">The sequence shown here is derived from an EMBL/GenBank/DDBJ whole genome shotgun (WGS) entry which is preliminary data.</text>
</comment>
<evidence type="ECO:0000256" key="1">
    <source>
        <dbReference type="SAM" id="MobiDB-lite"/>
    </source>
</evidence>
<name>A0A6A4C3Y6_9STRA</name>
<evidence type="ECO:0008006" key="4">
    <source>
        <dbReference type="Google" id="ProtNLM"/>
    </source>
</evidence>
<organism evidence="2 3">
    <name type="scientific">Phytophthora fragariae</name>
    <dbReference type="NCBI Taxonomy" id="53985"/>
    <lineage>
        <taxon>Eukaryota</taxon>
        <taxon>Sar</taxon>
        <taxon>Stramenopiles</taxon>
        <taxon>Oomycota</taxon>
        <taxon>Peronosporomycetes</taxon>
        <taxon>Peronosporales</taxon>
        <taxon>Peronosporaceae</taxon>
        <taxon>Phytophthora</taxon>
    </lineage>
</organism>
<dbReference type="PANTHER" id="PTHR37558:SF1">
    <property type="entry name" value="HTH CENPB-TYPE DOMAIN-CONTAINING PROTEIN"/>
    <property type="match status" value="1"/>
</dbReference>
<evidence type="ECO:0000313" key="3">
    <source>
        <dbReference type="Proteomes" id="UP000437068"/>
    </source>
</evidence>
<dbReference type="EMBL" id="QXGE01002271">
    <property type="protein sequence ID" value="KAE9283325.1"/>
    <property type="molecule type" value="Genomic_DNA"/>
</dbReference>
<dbReference type="AlphaFoldDB" id="A0A6A4C3Y6"/>
<gene>
    <name evidence="2" type="ORF">PF001_g22909</name>
</gene>
<protein>
    <recommendedName>
        <fullName evidence="4">Myb-like domain-containing protein</fullName>
    </recommendedName>
</protein>
<feature type="region of interest" description="Disordered" evidence="1">
    <location>
        <begin position="139"/>
        <end position="176"/>
    </location>
</feature>
<accession>A0A6A4C3Y6</accession>
<dbReference type="PANTHER" id="PTHR37558">
    <property type="entry name" value="HTH CENPB-TYPE DOMAIN-CONTAINING PROTEIN"/>
    <property type="match status" value="1"/>
</dbReference>
<dbReference type="Proteomes" id="UP000437068">
    <property type="component" value="Unassembled WGS sequence"/>
</dbReference>
<feature type="compositionally biased region" description="Basic and acidic residues" evidence="1">
    <location>
        <begin position="141"/>
        <end position="170"/>
    </location>
</feature>
<proteinExistence type="predicted"/>
<feature type="compositionally biased region" description="Low complexity" evidence="1">
    <location>
        <begin position="10"/>
        <end position="30"/>
    </location>
</feature>